<proteinExistence type="predicted"/>
<organism evidence="1">
    <name type="scientific">uncultured Caudovirales phage</name>
    <dbReference type="NCBI Taxonomy" id="2100421"/>
    <lineage>
        <taxon>Viruses</taxon>
        <taxon>Duplodnaviria</taxon>
        <taxon>Heunggongvirae</taxon>
        <taxon>Uroviricota</taxon>
        <taxon>Caudoviricetes</taxon>
        <taxon>Peduoviridae</taxon>
        <taxon>Maltschvirus</taxon>
        <taxon>Maltschvirus maltsch</taxon>
    </lineage>
</organism>
<evidence type="ECO:0000313" key="1">
    <source>
        <dbReference type="EMBL" id="CAB4152771.1"/>
    </source>
</evidence>
<name>A0A6J5N433_9CAUD</name>
<dbReference type="EMBL" id="LR796577">
    <property type="protein sequence ID" value="CAB4152771.1"/>
    <property type="molecule type" value="Genomic_DNA"/>
</dbReference>
<sequence length="344" mass="35661">MPAASAGNILFSKVVAFKETTPGTSAISTSGGRKSLTSATGIISLNQEWDLGEDRSVALRNPIVAGGSTLISSEPEVSLEVPAISVGELPVWFSGMDAATITGASAPYTWDFKPVMTNTSNSPTSYSLQVGDGQQAYAVTYVLPTELSIKADRSGLTSLSVSAFAQAVAKDSTATTEGVPTSPFLSGRLWKPYVYTNAAAFAADITTSTIPTGGTAYNYVLDFDLKINTGLTKQAYLAGTTAFVTHAESAAIGGDVSLTVQSNASAVTTWYDAIGSAKYLRLEHNGAGTYPVNIQVAFIVTDVQVIAGDEDGLTTYSVTGTLAYDATSAATLRVILKSDLAALP</sequence>
<reference evidence="1" key="1">
    <citation type="submission" date="2020-04" db="EMBL/GenBank/DDBJ databases">
        <authorList>
            <person name="Chiriac C."/>
            <person name="Salcher M."/>
            <person name="Ghai R."/>
            <person name="Kavagutti S V."/>
        </authorList>
    </citation>
    <scope>NUCLEOTIDE SEQUENCE</scope>
</reference>
<protein>
    <submittedName>
        <fullName evidence="1">Uncharacterized protein</fullName>
    </submittedName>
</protein>
<accession>A0A6J5N433</accession>
<gene>
    <name evidence="1" type="ORF">UFOVP613_32</name>
</gene>